<dbReference type="InterPro" id="IPR015421">
    <property type="entry name" value="PyrdxlP-dep_Trfase_major"/>
</dbReference>
<keyword evidence="4 6" id="KW-0808">Transferase</keyword>
<dbReference type="PROSITE" id="PS00105">
    <property type="entry name" value="AA_TRANSFER_CLASS_1"/>
    <property type="match status" value="1"/>
</dbReference>
<reference evidence="8 9" key="1">
    <citation type="journal article" date="2016" name="Nat. Commun.">
        <title>Thousands of microbial genomes shed light on interconnected biogeochemical processes in an aquifer system.</title>
        <authorList>
            <person name="Anantharaman K."/>
            <person name="Brown C.T."/>
            <person name="Hug L.A."/>
            <person name="Sharon I."/>
            <person name="Castelle C.J."/>
            <person name="Probst A.J."/>
            <person name="Thomas B.C."/>
            <person name="Singh A."/>
            <person name="Wilkins M.J."/>
            <person name="Karaoz U."/>
            <person name="Brodie E.L."/>
            <person name="Williams K.H."/>
            <person name="Hubbard S.S."/>
            <person name="Banfield J.F."/>
        </authorList>
    </citation>
    <scope>NUCLEOTIDE SEQUENCE [LARGE SCALE GENOMIC DNA]</scope>
</reference>
<dbReference type="CDD" id="cd00609">
    <property type="entry name" value="AAT_like"/>
    <property type="match status" value="1"/>
</dbReference>
<dbReference type="EMBL" id="MFFM01000038">
    <property type="protein sequence ID" value="OGF10557.1"/>
    <property type="molecule type" value="Genomic_DNA"/>
</dbReference>
<dbReference type="Proteomes" id="UP000177230">
    <property type="component" value="Unassembled WGS sequence"/>
</dbReference>
<evidence type="ECO:0000256" key="1">
    <source>
        <dbReference type="ARBA" id="ARBA00001933"/>
    </source>
</evidence>
<dbReference type="NCBIfam" id="NF005744">
    <property type="entry name" value="PRK07568.1"/>
    <property type="match status" value="1"/>
</dbReference>
<sequence length="397" mass="44075">MSLSQRALGMQASPIRRLVPLADAARQRGTHIYHLNIGQPDIATPKDIMDAIRNFGEEVLAYGPSQGLPALRQEIKKYLERQDIMVSPDDVLVTTAGSEAIIFAMMAIGDPGDEILVPEPFYTNYNGFATMAGMKIVPVPTDVEEGFALPSKAEFVKRITDRTKAIMYCSPNNPTGALFSRKDLEMLAGLAKEKNLWLLADEVYREFTYDGGYHTSILHIPGVEDRAIMMDSISKRFSACGARVGCVVCRNSDIMQTMLKFGQARLCPPTVEQVGAIAGYQTIDKYLKKMITEYQRRRDVVCEELAKIPGAIFKKPAGAFYIMPHLPIDDSDKFAQWMLTDFSHEGATTMVAPGDGFYATPGQGKQEVRLAYVLNEGDLRKALKILAKGIEAYNRRK</sequence>
<feature type="domain" description="Aminotransferase class I/classII large" evidence="7">
    <location>
        <begin position="32"/>
        <end position="383"/>
    </location>
</feature>
<comment type="cofactor">
    <cofactor evidence="1 6">
        <name>pyridoxal 5'-phosphate</name>
        <dbReference type="ChEBI" id="CHEBI:597326"/>
    </cofactor>
</comment>
<dbReference type="InterPro" id="IPR004838">
    <property type="entry name" value="NHTrfase_class1_PyrdxlP-BS"/>
</dbReference>
<dbReference type="Pfam" id="PF00155">
    <property type="entry name" value="Aminotran_1_2"/>
    <property type="match status" value="1"/>
</dbReference>
<dbReference type="InterPro" id="IPR004839">
    <property type="entry name" value="Aminotransferase_I/II_large"/>
</dbReference>
<protein>
    <recommendedName>
        <fullName evidence="6">Aminotransferase</fullName>
        <ecNumber evidence="6">2.6.1.-</ecNumber>
    </recommendedName>
</protein>
<evidence type="ECO:0000256" key="4">
    <source>
        <dbReference type="ARBA" id="ARBA00022679"/>
    </source>
</evidence>
<proteinExistence type="inferred from homology"/>
<comment type="similarity">
    <text evidence="2 6">Belongs to the class-I pyridoxal-phosphate-dependent aminotransferase family.</text>
</comment>
<accession>A0A1F5R7X8</accession>
<dbReference type="PANTHER" id="PTHR46383">
    <property type="entry name" value="ASPARTATE AMINOTRANSFERASE"/>
    <property type="match status" value="1"/>
</dbReference>
<dbReference type="AlphaFoldDB" id="A0A1F5R7X8"/>
<gene>
    <name evidence="8" type="ORF">A2024_08930</name>
</gene>
<evidence type="ECO:0000256" key="3">
    <source>
        <dbReference type="ARBA" id="ARBA00022576"/>
    </source>
</evidence>
<keyword evidence="3 6" id="KW-0032">Aminotransferase</keyword>
<evidence type="ECO:0000256" key="2">
    <source>
        <dbReference type="ARBA" id="ARBA00007441"/>
    </source>
</evidence>
<dbReference type="SUPFAM" id="SSF53383">
    <property type="entry name" value="PLP-dependent transferases"/>
    <property type="match status" value="1"/>
</dbReference>
<dbReference type="Gene3D" id="3.40.640.10">
    <property type="entry name" value="Type I PLP-dependent aspartate aminotransferase-like (Major domain)"/>
    <property type="match status" value="1"/>
</dbReference>
<dbReference type="PANTHER" id="PTHR46383:SF1">
    <property type="entry name" value="ASPARTATE AMINOTRANSFERASE"/>
    <property type="match status" value="1"/>
</dbReference>
<dbReference type="GO" id="GO:0006520">
    <property type="term" value="P:amino acid metabolic process"/>
    <property type="evidence" value="ECO:0007669"/>
    <property type="project" value="InterPro"/>
</dbReference>
<dbReference type="Gene3D" id="3.90.1150.10">
    <property type="entry name" value="Aspartate Aminotransferase, domain 1"/>
    <property type="match status" value="1"/>
</dbReference>
<organism evidence="8 9">
    <name type="scientific">Candidatus Edwardsbacteria bacterium GWF2_54_11</name>
    <dbReference type="NCBI Taxonomy" id="1817851"/>
    <lineage>
        <taxon>Bacteria</taxon>
        <taxon>Candidatus Edwardsiibacteriota</taxon>
    </lineage>
</organism>
<keyword evidence="5" id="KW-0663">Pyridoxal phosphate</keyword>
<evidence type="ECO:0000313" key="9">
    <source>
        <dbReference type="Proteomes" id="UP000177230"/>
    </source>
</evidence>
<dbReference type="InterPro" id="IPR015424">
    <property type="entry name" value="PyrdxlP-dep_Trfase"/>
</dbReference>
<dbReference type="EC" id="2.6.1.-" evidence="6"/>
<dbReference type="GO" id="GO:0030170">
    <property type="term" value="F:pyridoxal phosphate binding"/>
    <property type="evidence" value="ECO:0007669"/>
    <property type="project" value="InterPro"/>
</dbReference>
<dbReference type="InterPro" id="IPR015422">
    <property type="entry name" value="PyrdxlP-dep_Trfase_small"/>
</dbReference>
<evidence type="ECO:0000313" key="8">
    <source>
        <dbReference type="EMBL" id="OGF10557.1"/>
    </source>
</evidence>
<dbReference type="InterPro" id="IPR050596">
    <property type="entry name" value="AspAT/PAT-like"/>
</dbReference>
<evidence type="ECO:0000256" key="6">
    <source>
        <dbReference type="RuleBase" id="RU000481"/>
    </source>
</evidence>
<evidence type="ECO:0000256" key="5">
    <source>
        <dbReference type="ARBA" id="ARBA00022898"/>
    </source>
</evidence>
<dbReference type="GO" id="GO:0008483">
    <property type="term" value="F:transaminase activity"/>
    <property type="evidence" value="ECO:0007669"/>
    <property type="project" value="UniProtKB-KW"/>
</dbReference>
<evidence type="ECO:0000259" key="7">
    <source>
        <dbReference type="Pfam" id="PF00155"/>
    </source>
</evidence>
<name>A0A1F5R7X8_9BACT</name>
<comment type="caution">
    <text evidence="8">The sequence shown here is derived from an EMBL/GenBank/DDBJ whole genome shotgun (WGS) entry which is preliminary data.</text>
</comment>